<protein>
    <submittedName>
        <fullName evidence="3">DUF4405 domain-containing protein</fullName>
    </submittedName>
</protein>
<evidence type="ECO:0000313" key="3">
    <source>
        <dbReference type="EMBL" id="RHJ89243.1"/>
    </source>
</evidence>
<keyword evidence="4" id="KW-1185">Reference proteome</keyword>
<dbReference type="RefSeq" id="WP_118333342.1">
    <property type="nucleotide sequence ID" value="NZ_AP025567.1"/>
</dbReference>
<accession>A0A415E645</accession>
<keyword evidence="1" id="KW-1133">Transmembrane helix</keyword>
<feature type="transmembrane region" description="Helical" evidence="1">
    <location>
        <begin position="180"/>
        <end position="204"/>
    </location>
</feature>
<evidence type="ECO:0000259" key="2">
    <source>
        <dbReference type="Pfam" id="PF14358"/>
    </source>
</evidence>
<dbReference type="AlphaFoldDB" id="A0A415E645"/>
<feature type="transmembrane region" description="Helical" evidence="1">
    <location>
        <begin position="12"/>
        <end position="28"/>
    </location>
</feature>
<dbReference type="STRING" id="1776384.GCA_900086585_02542"/>
<reference evidence="3 4" key="1">
    <citation type="submission" date="2018-08" db="EMBL/GenBank/DDBJ databases">
        <title>A genome reference for cultivated species of the human gut microbiota.</title>
        <authorList>
            <person name="Zou Y."/>
            <person name="Xue W."/>
            <person name="Luo G."/>
        </authorList>
    </citation>
    <scope>NUCLEOTIDE SEQUENCE [LARGE SCALE GENOMIC DNA]</scope>
    <source>
        <strain evidence="3 4">AM07-24</strain>
    </source>
</reference>
<sequence>MNKKRIKVCIDLSMVALFLALMAFHITGNRVHEWLGVALFALFAVHNGLNLRWYKNLFKGKYGPARIFYTVINLLLLLAMSGMMVSGILLSTEVFAFLDLPASMFARKLHMFSTSWGYALMAVHLGYHFGLSAGRIQDKISRVSVGMGLAIVSALGIFAADSQQLWQKMFLRIEYVFFDFNRPLVFLIFDYIAVMVLFASIGYIGNRFLKKRRKDEIQKFRENGLTSQ</sequence>
<dbReference type="Proteomes" id="UP000284841">
    <property type="component" value="Unassembled WGS sequence"/>
</dbReference>
<gene>
    <name evidence="3" type="ORF">DW099_01325</name>
</gene>
<organism evidence="3 4">
    <name type="scientific">Emergencia timonensis</name>
    <dbReference type="NCBI Taxonomy" id="1776384"/>
    <lineage>
        <taxon>Bacteria</taxon>
        <taxon>Bacillati</taxon>
        <taxon>Bacillota</taxon>
        <taxon>Clostridia</taxon>
        <taxon>Peptostreptococcales</taxon>
        <taxon>Anaerovoracaceae</taxon>
        <taxon>Emergencia</taxon>
    </lineage>
</organism>
<feature type="transmembrane region" description="Helical" evidence="1">
    <location>
        <begin position="34"/>
        <end position="54"/>
    </location>
</feature>
<evidence type="ECO:0000256" key="1">
    <source>
        <dbReference type="SAM" id="Phobius"/>
    </source>
</evidence>
<dbReference type="EMBL" id="QRMS01000001">
    <property type="protein sequence ID" value="RHJ89243.1"/>
    <property type="molecule type" value="Genomic_DNA"/>
</dbReference>
<comment type="caution">
    <text evidence="3">The sequence shown here is derived from an EMBL/GenBank/DDBJ whole genome shotgun (WGS) entry which is preliminary data.</text>
</comment>
<feature type="transmembrane region" description="Helical" evidence="1">
    <location>
        <begin position="143"/>
        <end position="160"/>
    </location>
</feature>
<keyword evidence="1" id="KW-0812">Transmembrane</keyword>
<feature type="transmembrane region" description="Helical" evidence="1">
    <location>
        <begin position="109"/>
        <end position="131"/>
    </location>
</feature>
<dbReference type="Pfam" id="PF14358">
    <property type="entry name" value="DUF4405"/>
    <property type="match status" value="1"/>
</dbReference>
<keyword evidence="1" id="KW-0472">Membrane</keyword>
<dbReference type="InterPro" id="IPR025517">
    <property type="entry name" value="DUF4405"/>
</dbReference>
<proteinExistence type="predicted"/>
<name>A0A415E645_9FIRM</name>
<evidence type="ECO:0000313" key="4">
    <source>
        <dbReference type="Proteomes" id="UP000284841"/>
    </source>
</evidence>
<feature type="transmembrane region" description="Helical" evidence="1">
    <location>
        <begin position="66"/>
        <end position="89"/>
    </location>
</feature>
<dbReference type="OrthoDB" id="9779183at2"/>
<feature type="domain" description="Flavinylation-associated cytochrome" evidence="2">
    <location>
        <begin position="71"/>
        <end position="129"/>
    </location>
</feature>